<dbReference type="InterPro" id="IPR027275">
    <property type="entry name" value="PRC-brl_dom"/>
</dbReference>
<dbReference type="Pfam" id="PF05239">
    <property type="entry name" value="PRC"/>
    <property type="match status" value="1"/>
</dbReference>
<keyword evidence="3" id="KW-1185">Reference proteome</keyword>
<sequence length="138" mass="14516">MMLLTEVYGLPVTGPDGRTRLGTVASLSVDAGAGTVRQVRVRRGPFRKEAAVSWDAVRSVGPDGVRLRADAAADAPRRPRDLLGSLVLTEAGRERGRVLDAAVAPETGRVLAVFTTRGELPPARLLGLGDHALVVRSG</sequence>
<name>A0A940XI03_9ACTN</name>
<accession>A0A940XI03</accession>
<dbReference type="Gene3D" id="2.30.30.240">
    <property type="entry name" value="PRC-barrel domain"/>
    <property type="match status" value="1"/>
</dbReference>
<proteinExistence type="predicted"/>
<evidence type="ECO:0000313" key="3">
    <source>
        <dbReference type="Proteomes" id="UP000677875"/>
    </source>
</evidence>
<gene>
    <name evidence="2" type="ORF">J5Y05_10360</name>
</gene>
<protein>
    <submittedName>
        <fullName evidence="2">PRC-barrel domain-containing protein</fullName>
    </submittedName>
</protein>
<dbReference type="SUPFAM" id="SSF50346">
    <property type="entry name" value="PRC-barrel domain"/>
    <property type="match status" value="1"/>
</dbReference>
<dbReference type="Proteomes" id="UP000677875">
    <property type="component" value="Unassembled WGS sequence"/>
</dbReference>
<feature type="domain" description="PRC-barrel" evidence="1">
    <location>
        <begin position="2"/>
        <end position="71"/>
    </location>
</feature>
<dbReference type="RefSeq" id="WP_210870655.1">
    <property type="nucleotide sequence ID" value="NZ_JAGPNL010000002.1"/>
</dbReference>
<dbReference type="AlphaFoldDB" id="A0A940XI03"/>
<reference evidence="2" key="1">
    <citation type="submission" date="2021-04" db="EMBL/GenBank/DDBJ databases">
        <title>Genome seq and assembly of Streptomyces sp. RG38.</title>
        <authorList>
            <person name="Chhetri G."/>
        </authorList>
    </citation>
    <scope>NUCLEOTIDE SEQUENCE</scope>
    <source>
        <strain evidence="2">RG38</strain>
    </source>
</reference>
<evidence type="ECO:0000313" key="2">
    <source>
        <dbReference type="EMBL" id="MBQ0826911.1"/>
    </source>
</evidence>
<dbReference type="EMBL" id="JAGPNL010000002">
    <property type="protein sequence ID" value="MBQ0826911.1"/>
    <property type="molecule type" value="Genomic_DNA"/>
</dbReference>
<comment type="caution">
    <text evidence="2">The sequence shown here is derived from an EMBL/GenBank/DDBJ whole genome shotgun (WGS) entry which is preliminary data.</text>
</comment>
<dbReference type="InterPro" id="IPR011033">
    <property type="entry name" value="PRC_barrel-like_sf"/>
</dbReference>
<evidence type="ECO:0000259" key="1">
    <source>
        <dbReference type="Pfam" id="PF05239"/>
    </source>
</evidence>
<organism evidence="2 3">
    <name type="scientific">Streptomyces tagetis</name>
    <dbReference type="NCBI Taxonomy" id="2820809"/>
    <lineage>
        <taxon>Bacteria</taxon>
        <taxon>Bacillati</taxon>
        <taxon>Actinomycetota</taxon>
        <taxon>Actinomycetes</taxon>
        <taxon>Kitasatosporales</taxon>
        <taxon>Streptomycetaceae</taxon>
        <taxon>Streptomyces</taxon>
    </lineage>
</organism>